<evidence type="ECO:0000256" key="3">
    <source>
        <dbReference type="ARBA" id="ARBA00004239"/>
    </source>
</evidence>
<dbReference type="GO" id="GO:0004252">
    <property type="term" value="F:serine-type endopeptidase activity"/>
    <property type="evidence" value="ECO:0007669"/>
    <property type="project" value="UniProtKB-UniRule"/>
</dbReference>
<comment type="cofactor">
    <cofactor evidence="15">
        <name>Ca(2+)</name>
        <dbReference type="ChEBI" id="CHEBI:29108"/>
    </cofactor>
    <text evidence="15">Binds 1 Ca(2+) ion per subunit.</text>
</comment>
<feature type="signal peptide" evidence="16">
    <location>
        <begin position="1"/>
        <end position="16"/>
    </location>
</feature>
<dbReference type="FunFam" id="3.40.50.200:FF:000015">
    <property type="entry name" value="Tripeptidyl peptidase A"/>
    <property type="match status" value="1"/>
</dbReference>
<feature type="active site" description="Charge relay system" evidence="15">
    <location>
        <position position="291"/>
    </location>
</feature>
<protein>
    <recommendedName>
        <fullName evidence="4">tripeptidyl-peptidase II</fullName>
        <ecNumber evidence="4">3.4.14.10</ecNumber>
    </recommendedName>
</protein>
<keyword evidence="12" id="KW-0843">Virulence</keyword>
<gene>
    <name evidence="18" type="ORF">QQS21_006206</name>
</gene>
<reference evidence="18" key="1">
    <citation type="submission" date="2023-06" db="EMBL/GenBank/DDBJ databases">
        <title>Conoideocrella luteorostrata (Hypocreales: Clavicipitaceae), a potential biocontrol fungus for elongate hemlock scale in United States Christmas tree production areas.</title>
        <authorList>
            <person name="Barrett H."/>
            <person name="Lovett B."/>
            <person name="Macias A.M."/>
            <person name="Stajich J.E."/>
            <person name="Kasson M.T."/>
        </authorList>
    </citation>
    <scope>NUCLEOTIDE SEQUENCE</scope>
    <source>
        <strain evidence="18">ARSEF 14590</strain>
    </source>
</reference>
<keyword evidence="10 15" id="KW-0720">Serine protease</keyword>
<feature type="binding site" evidence="15">
    <location>
        <position position="546"/>
    </location>
    <ligand>
        <name>Ca(2+)</name>
        <dbReference type="ChEBI" id="CHEBI:29108"/>
    </ligand>
</feature>
<comment type="function">
    <text evidence="2">Secreted tripeptidyl-peptidase which degrades proteins at acidic pHs and is involved in virulence.</text>
</comment>
<keyword evidence="13" id="KW-0865">Zymogen</keyword>
<evidence type="ECO:0000256" key="14">
    <source>
        <dbReference type="ARBA" id="ARBA00023180"/>
    </source>
</evidence>
<evidence type="ECO:0000256" key="4">
    <source>
        <dbReference type="ARBA" id="ARBA00012462"/>
    </source>
</evidence>
<dbReference type="PANTHER" id="PTHR14218:SF10">
    <property type="entry name" value="PEPTIDASE S53 DOMAIN-CONTAINING PROTEIN"/>
    <property type="match status" value="1"/>
</dbReference>
<feature type="domain" description="Peptidase S53" evidence="17">
    <location>
        <begin position="211"/>
        <end position="598"/>
    </location>
</feature>
<evidence type="ECO:0000256" key="2">
    <source>
        <dbReference type="ARBA" id="ARBA00002451"/>
    </source>
</evidence>
<feature type="active site" description="Charge relay system" evidence="15">
    <location>
        <position position="503"/>
    </location>
</feature>
<comment type="catalytic activity">
    <reaction evidence="1">
        <text>Release of an N-terminal tripeptide from a polypeptide.</text>
        <dbReference type="EC" id="3.4.14.10"/>
    </reaction>
</comment>
<dbReference type="Proteomes" id="UP001251528">
    <property type="component" value="Unassembled WGS sequence"/>
</dbReference>
<evidence type="ECO:0000256" key="12">
    <source>
        <dbReference type="ARBA" id="ARBA00023026"/>
    </source>
</evidence>
<name>A0AAJ0CMZ1_9HYPO</name>
<dbReference type="GO" id="GO:0046872">
    <property type="term" value="F:metal ion binding"/>
    <property type="evidence" value="ECO:0007669"/>
    <property type="project" value="UniProtKB-UniRule"/>
</dbReference>
<evidence type="ECO:0000256" key="13">
    <source>
        <dbReference type="ARBA" id="ARBA00023145"/>
    </source>
</evidence>
<dbReference type="CDD" id="cd04056">
    <property type="entry name" value="Peptidases_S53"/>
    <property type="match status" value="1"/>
</dbReference>
<feature type="binding site" evidence="15">
    <location>
        <position position="579"/>
    </location>
    <ligand>
        <name>Ca(2+)</name>
        <dbReference type="ChEBI" id="CHEBI:29108"/>
    </ligand>
</feature>
<organism evidence="18 19">
    <name type="scientific">Conoideocrella luteorostrata</name>
    <dbReference type="NCBI Taxonomy" id="1105319"/>
    <lineage>
        <taxon>Eukaryota</taxon>
        <taxon>Fungi</taxon>
        <taxon>Dikarya</taxon>
        <taxon>Ascomycota</taxon>
        <taxon>Pezizomycotina</taxon>
        <taxon>Sordariomycetes</taxon>
        <taxon>Hypocreomycetidae</taxon>
        <taxon>Hypocreales</taxon>
        <taxon>Clavicipitaceae</taxon>
        <taxon>Conoideocrella</taxon>
    </lineage>
</organism>
<keyword evidence="19" id="KW-1185">Reference proteome</keyword>
<dbReference type="InterPro" id="IPR050819">
    <property type="entry name" value="Tripeptidyl-peptidase_I"/>
</dbReference>
<dbReference type="Pfam" id="PF09286">
    <property type="entry name" value="Pro-kuma_activ"/>
    <property type="match status" value="1"/>
</dbReference>
<evidence type="ECO:0000259" key="17">
    <source>
        <dbReference type="PROSITE" id="PS51695"/>
    </source>
</evidence>
<evidence type="ECO:0000313" key="18">
    <source>
        <dbReference type="EMBL" id="KAK2596691.1"/>
    </source>
</evidence>
<keyword evidence="5" id="KW-0964">Secreted</keyword>
<dbReference type="EMBL" id="JASWJB010000112">
    <property type="protein sequence ID" value="KAK2596691.1"/>
    <property type="molecule type" value="Genomic_DNA"/>
</dbReference>
<sequence>MKLTSWFLCLLGYATAALSVAKPVVVESLARTPRGWTNLGPVDRNQLIRLSIALESHGQEEFEKTLYQISDPTHARYGQHLSRGEASALIQPHQDATAAVRRWLSSANIPDKQVQDRGHFMDVSVTVGTAERLLSTKYSSFQRNSQKVIGTLEYSVPAEVRRHIAAVQPTTFFEMASFAKLAQQSQFRFIADGNSTDAQAQESKKETCDTLNTPACLRSLYNMNNNYTKPDDRSLLGVVGFSKQAAQYDQLDKYVSRFARYAKGANFTVDLVNNGTNPQGNNYPGGEANLDIQIAVAMAYKVPVRFYSTGGEDHHFKPDLDISNKTTEHIEPWLQFVSHMLELPDHELPQVMSISYGVNEQVVPRRYAGKICQIFGQLALRGMSIIVASGDTGPGASCQSNDGTNSTKFLPGFPATCPYITAVGGTQGKRPEKALNYSSGGFSEYWKRPMWQNTAVTKYLNDHGDKWKGYYNPNGRAFPDVAAQGIDFPIFNHDNVENGGGTSASAPLFASMISIINDDRLKQGKPPLGFLNPWLYHSARDAFTDITEGKSEGCKGTSYNGAPAPVVPGAGWDAVEGWDPATGLGTPLFDRLQKLAMV</sequence>
<dbReference type="GO" id="GO:0008240">
    <property type="term" value="F:tripeptidyl-peptidase activity"/>
    <property type="evidence" value="ECO:0007669"/>
    <property type="project" value="UniProtKB-EC"/>
</dbReference>
<keyword evidence="8 16" id="KW-0732">Signal</keyword>
<dbReference type="EC" id="3.4.14.10" evidence="4"/>
<evidence type="ECO:0000256" key="7">
    <source>
        <dbReference type="ARBA" id="ARBA00022723"/>
    </source>
</evidence>
<comment type="subcellular location">
    <subcellularLocation>
        <location evidence="3">Secreted</location>
        <location evidence="3">Extracellular space</location>
    </subcellularLocation>
</comment>
<keyword evidence="14" id="KW-0325">Glycoprotein</keyword>
<keyword evidence="7 15" id="KW-0479">Metal-binding</keyword>
<evidence type="ECO:0000256" key="11">
    <source>
        <dbReference type="ARBA" id="ARBA00022837"/>
    </source>
</evidence>
<evidence type="ECO:0000256" key="16">
    <source>
        <dbReference type="SAM" id="SignalP"/>
    </source>
</evidence>
<dbReference type="SUPFAM" id="SSF52743">
    <property type="entry name" value="Subtilisin-like"/>
    <property type="match status" value="1"/>
</dbReference>
<dbReference type="Gene3D" id="3.40.50.200">
    <property type="entry name" value="Peptidase S8/S53 domain"/>
    <property type="match status" value="1"/>
</dbReference>
<dbReference type="GO" id="GO:0005576">
    <property type="term" value="C:extracellular region"/>
    <property type="evidence" value="ECO:0007669"/>
    <property type="project" value="UniProtKB-SubCell"/>
</dbReference>
<accession>A0AAJ0CMZ1</accession>
<comment type="caution">
    <text evidence="18">The sequence shown here is derived from an EMBL/GenBank/DDBJ whole genome shotgun (WGS) entry which is preliminary data.</text>
</comment>
<evidence type="ECO:0000256" key="8">
    <source>
        <dbReference type="ARBA" id="ARBA00022729"/>
    </source>
</evidence>
<evidence type="ECO:0000256" key="6">
    <source>
        <dbReference type="ARBA" id="ARBA00022670"/>
    </source>
</evidence>
<dbReference type="AlphaFoldDB" id="A0AAJ0CMZ1"/>
<feature type="chain" id="PRO_5042559888" description="tripeptidyl-peptidase II" evidence="16">
    <location>
        <begin position="17"/>
        <end position="598"/>
    </location>
</feature>
<keyword evidence="9 15" id="KW-0378">Hydrolase</keyword>
<evidence type="ECO:0000256" key="9">
    <source>
        <dbReference type="ARBA" id="ARBA00022801"/>
    </source>
</evidence>
<feature type="active site" description="Charge relay system" evidence="15">
    <location>
        <position position="287"/>
    </location>
</feature>
<dbReference type="PROSITE" id="PS51695">
    <property type="entry name" value="SEDOLISIN"/>
    <property type="match status" value="1"/>
</dbReference>
<dbReference type="Pfam" id="PF00082">
    <property type="entry name" value="Peptidase_S8"/>
    <property type="match status" value="1"/>
</dbReference>
<evidence type="ECO:0000256" key="10">
    <source>
        <dbReference type="ARBA" id="ARBA00022825"/>
    </source>
</evidence>
<proteinExistence type="predicted"/>
<keyword evidence="6 15" id="KW-0645">Protease</keyword>
<dbReference type="PANTHER" id="PTHR14218">
    <property type="entry name" value="PROTEASE S8 TRIPEPTIDYL PEPTIDASE I CLN2"/>
    <property type="match status" value="1"/>
</dbReference>
<dbReference type="GO" id="GO:0006508">
    <property type="term" value="P:proteolysis"/>
    <property type="evidence" value="ECO:0007669"/>
    <property type="project" value="UniProtKB-KW"/>
</dbReference>
<dbReference type="SUPFAM" id="SSF54897">
    <property type="entry name" value="Protease propeptides/inhibitors"/>
    <property type="match status" value="1"/>
</dbReference>
<evidence type="ECO:0000313" key="19">
    <source>
        <dbReference type="Proteomes" id="UP001251528"/>
    </source>
</evidence>
<feature type="binding site" evidence="15">
    <location>
        <position position="577"/>
    </location>
    <ligand>
        <name>Ca(2+)</name>
        <dbReference type="ChEBI" id="CHEBI:29108"/>
    </ligand>
</feature>
<dbReference type="InterPro" id="IPR015366">
    <property type="entry name" value="S53_propep"/>
</dbReference>
<feature type="binding site" evidence="15">
    <location>
        <position position="545"/>
    </location>
    <ligand>
        <name>Ca(2+)</name>
        <dbReference type="ChEBI" id="CHEBI:29108"/>
    </ligand>
</feature>
<evidence type="ECO:0000256" key="5">
    <source>
        <dbReference type="ARBA" id="ARBA00022525"/>
    </source>
</evidence>
<dbReference type="InterPro" id="IPR036852">
    <property type="entry name" value="Peptidase_S8/S53_dom_sf"/>
</dbReference>
<dbReference type="SMART" id="SM00944">
    <property type="entry name" value="Pro-kuma_activ"/>
    <property type="match status" value="1"/>
</dbReference>
<dbReference type="InterPro" id="IPR030400">
    <property type="entry name" value="Sedolisin_dom"/>
</dbReference>
<evidence type="ECO:0000256" key="1">
    <source>
        <dbReference type="ARBA" id="ARBA00001910"/>
    </source>
</evidence>
<dbReference type="CDD" id="cd11377">
    <property type="entry name" value="Pro-peptidase_S53"/>
    <property type="match status" value="1"/>
</dbReference>
<evidence type="ECO:0000256" key="15">
    <source>
        <dbReference type="PROSITE-ProRule" id="PRU01032"/>
    </source>
</evidence>
<keyword evidence="11 15" id="KW-0106">Calcium</keyword>
<dbReference type="InterPro" id="IPR000209">
    <property type="entry name" value="Peptidase_S8/S53_dom"/>
</dbReference>